<protein>
    <submittedName>
        <fullName evidence="1">Uncharacterized protein</fullName>
    </submittedName>
</protein>
<dbReference type="EMBL" id="CM037157">
    <property type="protein sequence ID" value="KAH7849387.1"/>
    <property type="molecule type" value="Genomic_DNA"/>
</dbReference>
<name>A0ACB7Y7X7_9ERIC</name>
<organism evidence="1 2">
    <name type="scientific">Vaccinium darrowii</name>
    <dbReference type="NCBI Taxonomy" id="229202"/>
    <lineage>
        <taxon>Eukaryota</taxon>
        <taxon>Viridiplantae</taxon>
        <taxon>Streptophyta</taxon>
        <taxon>Embryophyta</taxon>
        <taxon>Tracheophyta</taxon>
        <taxon>Spermatophyta</taxon>
        <taxon>Magnoliopsida</taxon>
        <taxon>eudicotyledons</taxon>
        <taxon>Gunneridae</taxon>
        <taxon>Pentapetalae</taxon>
        <taxon>asterids</taxon>
        <taxon>Ericales</taxon>
        <taxon>Ericaceae</taxon>
        <taxon>Vaccinioideae</taxon>
        <taxon>Vaccinieae</taxon>
        <taxon>Vaccinium</taxon>
    </lineage>
</organism>
<evidence type="ECO:0000313" key="2">
    <source>
        <dbReference type="Proteomes" id="UP000828048"/>
    </source>
</evidence>
<comment type="caution">
    <text evidence="1">The sequence shown here is derived from an EMBL/GenBank/DDBJ whole genome shotgun (WGS) entry which is preliminary data.</text>
</comment>
<evidence type="ECO:0000313" key="1">
    <source>
        <dbReference type="EMBL" id="KAH7849387.1"/>
    </source>
</evidence>
<sequence>MLNSTDSEEEYESSSEEVNELSDDTSYEESESDSDTNPKDCKCNNLECSTSTDYWKAIVQMNGLSINVLTNEQKSLLEVIDQIPDQNLKLKVIQSCISSVKEEEIIEKPQIPEEIYSLKKVMDRVRDSSQNSKTITIPDLKSEVNILKTEIRNLKSQQSYTSQELVIIRHRLDSLDKNNKEFIPEETE</sequence>
<dbReference type="Proteomes" id="UP000828048">
    <property type="component" value="Chromosome 7"/>
</dbReference>
<proteinExistence type="predicted"/>
<reference evidence="1 2" key="1">
    <citation type="journal article" date="2021" name="Hortic Res">
        <title>High-quality reference genome and annotation aids understanding of berry development for evergreen blueberry (Vaccinium darrowii).</title>
        <authorList>
            <person name="Yu J."/>
            <person name="Hulse-Kemp A.M."/>
            <person name="Babiker E."/>
            <person name="Staton M."/>
        </authorList>
    </citation>
    <scope>NUCLEOTIDE SEQUENCE [LARGE SCALE GENOMIC DNA]</scope>
    <source>
        <strain evidence="2">cv. NJ 8807/NJ 8810</strain>
        <tissue evidence="1">Young leaf</tissue>
    </source>
</reference>
<accession>A0ACB7Y7X7</accession>
<gene>
    <name evidence="1" type="ORF">Vadar_017119</name>
</gene>
<keyword evidence="2" id="KW-1185">Reference proteome</keyword>